<dbReference type="InterPro" id="IPR020008">
    <property type="entry name" value="GlyGly_CTERM"/>
</dbReference>
<feature type="transmembrane region" description="Helical" evidence="1">
    <location>
        <begin position="49"/>
        <end position="67"/>
    </location>
</feature>
<evidence type="ECO:0000256" key="1">
    <source>
        <dbReference type="SAM" id="Phobius"/>
    </source>
</evidence>
<keyword evidence="1" id="KW-0812">Transmembrane</keyword>
<dbReference type="NCBIfam" id="TIGR03501">
    <property type="entry name" value="GlyGly_CTERM"/>
    <property type="match status" value="1"/>
</dbReference>
<sequence>ANNTIQSTYAVAIGANEVSNAALNLLSVNTQWVAPTIDTVTPPASDSGSGGSISWVLSLIVLGVGIIRRKMFKL</sequence>
<gene>
    <name evidence="2" type="ORF">ERJ77_28355</name>
</gene>
<organism evidence="2 3">
    <name type="scientific">Vibrio anguillarum</name>
    <name type="common">Listonella anguillarum</name>
    <dbReference type="NCBI Taxonomy" id="55601"/>
    <lineage>
        <taxon>Bacteria</taxon>
        <taxon>Pseudomonadati</taxon>
        <taxon>Pseudomonadota</taxon>
        <taxon>Gammaproteobacteria</taxon>
        <taxon>Vibrionales</taxon>
        <taxon>Vibrionaceae</taxon>
        <taxon>Vibrio</taxon>
    </lineage>
</organism>
<dbReference type="Proteomes" id="UP000786185">
    <property type="component" value="Unassembled WGS sequence"/>
</dbReference>
<reference evidence="2" key="1">
    <citation type="journal article" date="2021" name="PeerJ">
        <title>Analysis of 44 Vibrio anguillarum genomes reveals high genetic diversity.</title>
        <authorList>
            <person name="Hansen M.J."/>
            <person name="Dalsgaard I."/>
        </authorList>
    </citation>
    <scope>NUCLEOTIDE SEQUENCE</scope>
    <source>
        <strain evidence="2">850617-1/1</strain>
    </source>
</reference>
<accession>A0AAW4BN98</accession>
<evidence type="ECO:0000313" key="2">
    <source>
        <dbReference type="EMBL" id="MBF4438329.1"/>
    </source>
</evidence>
<name>A0AAW4BN98_VIBAN</name>
<feature type="non-terminal residue" evidence="2">
    <location>
        <position position="1"/>
    </location>
</feature>
<dbReference type="EMBL" id="SCLC01001959">
    <property type="protein sequence ID" value="MBF4438329.1"/>
    <property type="molecule type" value="Genomic_DNA"/>
</dbReference>
<keyword evidence="1" id="KW-0472">Membrane</keyword>
<dbReference type="AlphaFoldDB" id="A0AAW4BN98"/>
<proteinExistence type="predicted"/>
<keyword evidence="1" id="KW-1133">Transmembrane helix</keyword>
<protein>
    <submittedName>
        <fullName evidence="2">GlyGly-CTERM sorting domain-containing protein</fullName>
    </submittedName>
</protein>
<evidence type="ECO:0000313" key="3">
    <source>
        <dbReference type="Proteomes" id="UP000786185"/>
    </source>
</evidence>
<comment type="caution">
    <text evidence="2">The sequence shown here is derived from an EMBL/GenBank/DDBJ whole genome shotgun (WGS) entry which is preliminary data.</text>
</comment>